<name>A0A059FVJ6_9PROT</name>
<keyword evidence="3" id="KW-1185">Reference proteome</keyword>
<accession>A0A059FVJ6</accession>
<proteinExistence type="predicted"/>
<dbReference type="RefSeq" id="WP_011648418.1">
    <property type="nucleotide sequence ID" value="NZ_ARYI01000006.1"/>
</dbReference>
<reference evidence="2 3" key="1">
    <citation type="submission" date="2013-04" db="EMBL/GenBank/DDBJ databases">
        <title>Hyphomonas hirschiana VP5 Genome Sequencing.</title>
        <authorList>
            <person name="Lai Q."/>
            <person name="Shao Z."/>
        </authorList>
    </citation>
    <scope>NUCLEOTIDE SEQUENCE [LARGE SCALE GENOMIC DNA]</scope>
    <source>
        <strain evidence="2 3">VP5</strain>
    </source>
</reference>
<dbReference type="OrthoDB" id="7619681at2"/>
<comment type="caution">
    <text evidence="2">The sequence shown here is derived from an EMBL/GenBank/DDBJ whole genome shotgun (WGS) entry which is preliminary data.</text>
</comment>
<organism evidence="2 3">
    <name type="scientific">Hyphomonas hirschiana VP5</name>
    <dbReference type="NCBI Taxonomy" id="1280951"/>
    <lineage>
        <taxon>Bacteria</taxon>
        <taxon>Pseudomonadati</taxon>
        <taxon>Pseudomonadota</taxon>
        <taxon>Alphaproteobacteria</taxon>
        <taxon>Hyphomonadales</taxon>
        <taxon>Hyphomonadaceae</taxon>
        <taxon>Hyphomonas</taxon>
    </lineage>
</organism>
<dbReference type="AlphaFoldDB" id="A0A059FVJ6"/>
<evidence type="ECO:0000256" key="1">
    <source>
        <dbReference type="SAM" id="MobiDB-lite"/>
    </source>
</evidence>
<evidence type="ECO:0000313" key="3">
    <source>
        <dbReference type="Proteomes" id="UP000025061"/>
    </source>
</evidence>
<dbReference type="PATRIC" id="fig|1280951.3.peg.1593"/>
<dbReference type="EMBL" id="ARYI01000006">
    <property type="protein sequence ID" value="KCZ94699.1"/>
    <property type="molecule type" value="Genomic_DNA"/>
</dbReference>
<dbReference type="Proteomes" id="UP000025061">
    <property type="component" value="Unassembled WGS sequence"/>
</dbReference>
<feature type="region of interest" description="Disordered" evidence="1">
    <location>
        <begin position="93"/>
        <end position="148"/>
    </location>
</feature>
<protein>
    <submittedName>
        <fullName evidence="2">Uncharacterized protein</fullName>
    </submittedName>
</protein>
<sequence>MSLAYPVARSLEDALKPDAPTARSRRGAMSLANGLALEGLETSWLHMPEAEADALFKAQGPDGAAGHLQRYEDTSGHTVVAVSWWKLVDPNDIRPPEKRAFEPAPPPPPPADEDHTDDLYFRRGRTKTRRKKPADPNQMDLFSKNLKG</sequence>
<gene>
    <name evidence="2" type="ORF">HHI_07888</name>
</gene>
<evidence type="ECO:0000313" key="2">
    <source>
        <dbReference type="EMBL" id="KCZ94699.1"/>
    </source>
</evidence>
<feature type="compositionally biased region" description="Basic residues" evidence="1">
    <location>
        <begin position="122"/>
        <end position="132"/>
    </location>
</feature>